<sequence length="127" mass="12952">MTAAIDIFLILHFIGLAAIIGSYMTLLEAPRVVPGMLHGAILQVVSGLALVGLNEANDATLNHTKVGVKLVIAIVILVVAVLGLRKAKEETAATAGGTAVATVNSTATLAHVIGILAVVNVIIAVVW</sequence>
<evidence type="ECO:0000313" key="3">
    <source>
        <dbReference type="Proteomes" id="UP001501183"/>
    </source>
</evidence>
<dbReference type="EMBL" id="BAABFB010000009">
    <property type="protein sequence ID" value="GAA4471549.1"/>
    <property type="molecule type" value="Genomic_DNA"/>
</dbReference>
<evidence type="ECO:0000256" key="1">
    <source>
        <dbReference type="SAM" id="Phobius"/>
    </source>
</evidence>
<protein>
    <recommendedName>
        <fullName evidence="4">Integral membrane protein</fullName>
    </recommendedName>
</protein>
<evidence type="ECO:0008006" key="4">
    <source>
        <dbReference type="Google" id="ProtNLM"/>
    </source>
</evidence>
<dbReference type="PRINTS" id="PR00173">
    <property type="entry name" value="EDTRNSPORT"/>
</dbReference>
<feature type="transmembrane region" description="Helical" evidence="1">
    <location>
        <begin position="7"/>
        <end position="26"/>
    </location>
</feature>
<proteinExistence type="predicted"/>
<feature type="transmembrane region" description="Helical" evidence="1">
    <location>
        <begin position="66"/>
        <end position="85"/>
    </location>
</feature>
<gene>
    <name evidence="2" type="ORF">GCM10023094_02410</name>
</gene>
<keyword evidence="1" id="KW-0812">Transmembrane</keyword>
<name>A0ABP8NR41_9NOCA</name>
<dbReference type="RefSeq" id="WP_345341252.1">
    <property type="nucleotide sequence ID" value="NZ_BAABFB010000009.1"/>
</dbReference>
<keyword evidence="3" id="KW-1185">Reference proteome</keyword>
<evidence type="ECO:0000313" key="2">
    <source>
        <dbReference type="EMBL" id="GAA4471549.1"/>
    </source>
</evidence>
<feature type="transmembrane region" description="Helical" evidence="1">
    <location>
        <begin position="105"/>
        <end position="126"/>
    </location>
</feature>
<accession>A0ABP8NR41</accession>
<reference evidence="3" key="1">
    <citation type="journal article" date="2019" name="Int. J. Syst. Evol. Microbiol.">
        <title>The Global Catalogue of Microorganisms (GCM) 10K type strain sequencing project: providing services to taxonomists for standard genome sequencing and annotation.</title>
        <authorList>
            <consortium name="The Broad Institute Genomics Platform"/>
            <consortium name="The Broad Institute Genome Sequencing Center for Infectious Disease"/>
            <person name="Wu L."/>
            <person name="Ma J."/>
        </authorList>
    </citation>
    <scope>NUCLEOTIDE SEQUENCE [LARGE SCALE GENOMIC DNA]</scope>
    <source>
        <strain evidence="3">JCM 32206</strain>
    </source>
</reference>
<keyword evidence="1" id="KW-1133">Transmembrane helix</keyword>
<feature type="transmembrane region" description="Helical" evidence="1">
    <location>
        <begin position="32"/>
        <end position="54"/>
    </location>
</feature>
<comment type="caution">
    <text evidence="2">The sequence shown here is derived from an EMBL/GenBank/DDBJ whole genome shotgun (WGS) entry which is preliminary data.</text>
</comment>
<keyword evidence="1" id="KW-0472">Membrane</keyword>
<dbReference type="Proteomes" id="UP001501183">
    <property type="component" value="Unassembled WGS sequence"/>
</dbReference>
<organism evidence="2 3">
    <name type="scientific">Rhodococcus olei</name>
    <dbReference type="NCBI Taxonomy" id="2161675"/>
    <lineage>
        <taxon>Bacteria</taxon>
        <taxon>Bacillati</taxon>
        <taxon>Actinomycetota</taxon>
        <taxon>Actinomycetes</taxon>
        <taxon>Mycobacteriales</taxon>
        <taxon>Nocardiaceae</taxon>
        <taxon>Rhodococcus</taxon>
    </lineage>
</organism>